<evidence type="ECO:0000256" key="1">
    <source>
        <dbReference type="ARBA" id="ARBA00022722"/>
    </source>
</evidence>
<evidence type="ECO:0000256" key="5">
    <source>
        <dbReference type="ARBA" id="ARBA00022806"/>
    </source>
</evidence>
<reference evidence="11 12" key="1">
    <citation type="submission" date="2018-10" db="EMBL/GenBank/DDBJ databases">
        <title>Comparative functional genomics of the obligate endosymbiont Buchnera aphidicola.</title>
        <authorList>
            <person name="Chong R.A."/>
        </authorList>
    </citation>
    <scope>NUCLEOTIDE SEQUENCE [LARGE SCALE GENOMIC DNA]</scope>
    <source>
        <strain evidence="11 12">Mrh</strain>
    </source>
</reference>
<keyword evidence="9" id="KW-0234">DNA repair</keyword>
<dbReference type="RefSeq" id="WP_187307821.1">
    <property type="nucleotide sequence ID" value="NZ_CP033004.1"/>
</dbReference>
<evidence type="ECO:0000256" key="9">
    <source>
        <dbReference type="ARBA" id="ARBA00023204"/>
    </source>
</evidence>
<dbReference type="Gene3D" id="3.40.50.300">
    <property type="entry name" value="P-loop containing nucleotide triphosphate hydrolases"/>
    <property type="match status" value="1"/>
</dbReference>
<keyword evidence="4" id="KW-0378">Hydrolase</keyword>
<gene>
    <name evidence="11" type="ORF">D9V73_02105</name>
</gene>
<keyword evidence="7" id="KW-0067">ATP-binding</keyword>
<feature type="domain" description="RecC C-terminal" evidence="10">
    <location>
        <begin position="357"/>
        <end position="573"/>
    </location>
</feature>
<evidence type="ECO:0000256" key="4">
    <source>
        <dbReference type="ARBA" id="ARBA00022801"/>
    </source>
</evidence>
<feature type="non-terminal residue" evidence="11">
    <location>
        <position position="1"/>
    </location>
</feature>
<dbReference type="GO" id="GO:0005524">
    <property type="term" value="F:ATP binding"/>
    <property type="evidence" value="ECO:0007669"/>
    <property type="project" value="UniProtKB-KW"/>
</dbReference>
<dbReference type="Gene3D" id="1.10.10.990">
    <property type="match status" value="1"/>
</dbReference>
<dbReference type="EMBL" id="CP033004">
    <property type="protein sequence ID" value="QCI23417.1"/>
    <property type="molecule type" value="Genomic_DNA"/>
</dbReference>
<dbReference type="Proteomes" id="UP000298566">
    <property type="component" value="Chromosome"/>
</dbReference>
<dbReference type="InterPro" id="IPR027417">
    <property type="entry name" value="P-loop_NTPase"/>
</dbReference>
<dbReference type="SUPFAM" id="SSF52540">
    <property type="entry name" value="P-loop containing nucleoside triphosphate hydrolases"/>
    <property type="match status" value="1"/>
</dbReference>
<dbReference type="Pfam" id="PF17946">
    <property type="entry name" value="RecC_C"/>
    <property type="match status" value="1"/>
</dbReference>
<evidence type="ECO:0000256" key="6">
    <source>
        <dbReference type="ARBA" id="ARBA00022839"/>
    </source>
</evidence>
<evidence type="ECO:0000259" key="10">
    <source>
        <dbReference type="Pfam" id="PF17946"/>
    </source>
</evidence>
<evidence type="ECO:0000256" key="8">
    <source>
        <dbReference type="ARBA" id="ARBA00023125"/>
    </source>
</evidence>
<dbReference type="AlphaFoldDB" id="A0A4D6Y2Q9"/>
<dbReference type="GO" id="GO:0004527">
    <property type="term" value="F:exonuclease activity"/>
    <property type="evidence" value="ECO:0007669"/>
    <property type="project" value="UniProtKB-KW"/>
</dbReference>
<dbReference type="PANTHER" id="PTHR30591:SF1">
    <property type="entry name" value="RECBCD ENZYME SUBUNIT RECC"/>
    <property type="match status" value="1"/>
</dbReference>
<dbReference type="SUPFAM" id="SSF52980">
    <property type="entry name" value="Restriction endonuclease-like"/>
    <property type="match status" value="1"/>
</dbReference>
<proteinExistence type="predicted"/>
<dbReference type="CDD" id="cd22353">
    <property type="entry name" value="RecC_C-like"/>
    <property type="match status" value="1"/>
</dbReference>
<keyword evidence="1" id="KW-0540">Nuclease</keyword>
<evidence type="ECO:0000313" key="12">
    <source>
        <dbReference type="Proteomes" id="UP000298566"/>
    </source>
</evidence>
<name>A0A4D6Y2Q9_BUCMH</name>
<dbReference type="InterPro" id="IPR011335">
    <property type="entry name" value="Restrct_endonuc-II-like"/>
</dbReference>
<dbReference type="GO" id="GO:0006310">
    <property type="term" value="P:DNA recombination"/>
    <property type="evidence" value="ECO:0007669"/>
    <property type="project" value="TreeGrafter"/>
</dbReference>
<keyword evidence="2" id="KW-0547">Nucleotide-binding</keyword>
<keyword evidence="6" id="KW-0269">Exonuclease</keyword>
<evidence type="ECO:0000256" key="7">
    <source>
        <dbReference type="ARBA" id="ARBA00022840"/>
    </source>
</evidence>
<keyword evidence="8" id="KW-0238">DNA-binding</keyword>
<accession>A0A4D6Y2Q9</accession>
<evidence type="ECO:0000313" key="11">
    <source>
        <dbReference type="EMBL" id="QCI23417.1"/>
    </source>
</evidence>
<evidence type="ECO:0000256" key="3">
    <source>
        <dbReference type="ARBA" id="ARBA00022763"/>
    </source>
</evidence>
<keyword evidence="3" id="KW-0227">DNA damage</keyword>
<dbReference type="GO" id="GO:0004386">
    <property type="term" value="F:helicase activity"/>
    <property type="evidence" value="ECO:0007669"/>
    <property type="project" value="UniProtKB-KW"/>
</dbReference>
<organism evidence="11 12">
    <name type="scientific">Buchnera aphidicola subsp. Melaphis rhois</name>
    <dbReference type="NCBI Taxonomy" id="118103"/>
    <lineage>
        <taxon>Bacteria</taxon>
        <taxon>Pseudomonadati</taxon>
        <taxon>Pseudomonadota</taxon>
        <taxon>Gammaproteobacteria</taxon>
        <taxon>Enterobacterales</taxon>
        <taxon>Erwiniaceae</taxon>
        <taxon>Buchnera</taxon>
    </lineage>
</organism>
<protein>
    <recommendedName>
        <fullName evidence="10">RecC C-terminal domain-containing protein</fullName>
    </recommendedName>
</protein>
<evidence type="ECO:0000256" key="2">
    <source>
        <dbReference type="ARBA" id="ARBA00022741"/>
    </source>
</evidence>
<sequence length="646" mass="77298">FILEKFNIKEEEVITLFKIIRTSQITFENDITKIKCKILSKNEEHIFNHGQRRIFLGQAINDFNHSIWNEIVPNSDFTEKNYKIFCKLTTLILLLNQWKKKLSTSKSLTSWKRTFEKLLKNFFIDNDINKKEIISIKESFNKIINPGIKEGYKKKIPVKILKHELLKNVSKENSKYNLFCGKIIFCNDFILRNIPFKVIYILGMNEKFVIQKKFNEKFDLIYKNPRICDPYIDNKCKYLFLETLLSAQKILIISYHTTSKKNNSNVNASYIVDQLFLYISKKFYIFKKHYNKNKKNDTKMLFSHLYYFHTNEPYNIKNFILGYKYQSFNKTWLNISQIKNTHKNHFFKNLRKIEYNNINISELITFWKNPIKYFFKKRLHITLNTINTINLYQENFGITKLNNYIISSNMIDYLLMRKNTNQLFLYYQYKGIIPRGNLGKIYWKNKLSIIKSLYNNIRLVKTKLKKKEFYININKYTLYGSLNNINTTGLLRWKPAIIQNKDMISLWLEHLVYCSIYQNGNSIILGLNNKCLTFEQLNTEQAKYLLNQYIMGYIEGMNIPILLTNSGINWLNSIYDKNNKTISNEKKRIYESNKKMITTWIGNNWQQGEKDDLYLNKIITTLDENNISNMCNIAKKWILPILKHIK</sequence>
<dbReference type="GO" id="GO:0006281">
    <property type="term" value="P:DNA repair"/>
    <property type="evidence" value="ECO:0007669"/>
    <property type="project" value="UniProtKB-KW"/>
</dbReference>
<dbReference type="GO" id="GO:0003677">
    <property type="term" value="F:DNA binding"/>
    <property type="evidence" value="ECO:0007669"/>
    <property type="project" value="UniProtKB-KW"/>
</dbReference>
<keyword evidence="5" id="KW-0347">Helicase</keyword>
<dbReference type="PANTHER" id="PTHR30591">
    <property type="entry name" value="RECBCD ENZYME SUBUNIT RECC"/>
    <property type="match status" value="1"/>
</dbReference>
<dbReference type="InterPro" id="IPR041500">
    <property type="entry name" value="RecC_C"/>
</dbReference>